<comment type="subcellular location">
    <subcellularLocation>
        <location evidence="8">Cytoplasm</location>
    </subcellularLocation>
</comment>
<keyword evidence="7 8" id="KW-0238">DNA-binding</keyword>
<dbReference type="GO" id="GO:0005737">
    <property type="term" value="C:cytoplasm"/>
    <property type="evidence" value="ECO:0007669"/>
    <property type="project" value="UniProtKB-SubCell"/>
</dbReference>
<dbReference type="GO" id="GO:0005524">
    <property type="term" value="F:ATP binding"/>
    <property type="evidence" value="ECO:0007669"/>
    <property type="project" value="UniProtKB-UniRule"/>
</dbReference>
<comment type="function">
    <text evidence="8 10">Plays an essential role in the initiation and regulation of chromosomal replication. ATP-DnaA binds to the origin of replication (oriC) to initiate formation of the DNA replication initiation complex once per cell cycle. Binds the DnaA box (a 9 base pair repeat at the origin) and separates the double-stranded (ds)DNA. Forms a right-handed helical filament on oriC DNA; dsDNA binds to the exterior of the filament while single-stranded (ss)DNA is stabiized in the filament's interior. The ATP-DnaA-oriC complex binds and stabilizes one strand of the AT-rich DNA unwinding element (DUE), permitting loading of DNA polymerase. After initiation quickly degrades to an ADP-DnaA complex that is not apt for DNA replication. Binds acidic phospholipids.</text>
</comment>
<dbReference type="InterPro" id="IPR010921">
    <property type="entry name" value="Trp_repressor/repl_initiator"/>
</dbReference>
<feature type="binding site" evidence="8">
    <location>
        <position position="266"/>
    </location>
    <ligand>
        <name>ATP</name>
        <dbReference type="ChEBI" id="CHEBI:30616"/>
    </ligand>
</feature>
<dbReference type="CDD" id="cd06571">
    <property type="entry name" value="Bac_DnaA_C"/>
    <property type="match status" value="1"/>
</dbReference>
<dbReference type="SUPFAM" id="SSF48295">
    <property type="entry name" value="TrpR-like"/>
    <property type="match status" value="1"/>
</dbReference>
<evidence type="ECO:0000256" key="2">
    <source>
        <dbReference type="ARBA" id="ARBA00022490"/>
    </source>
</evidence>
<name>F0F1E2_9NEIS</name>
<comment type="caution">
    <text evidence="14">The sequence shown here is derived from an EMBL/GenBank/DDBJ whole genome shotgun (WGS) entry which is preliminary data.</text>
</comment>
<evidence type="ECO:0000256" key="12">
    <source>
        <dbReference type="SAM" id="MobiDB-lite"/>
    </source>
</evidence>
<dbReference type="SMART" id="SM00760">
    <property type="entry name" value="Bac_DnaA_C"/>
    <property type="match status" value="1"/>
</dbReference>
<dbReference type="EMBL" id="AEWV01000040">
    <property type="protein sequence ID" value="EGC16557.1"/>
    <property type="molecule type" value="Genomic_DNA"/>
</dbReference>
<dbReference type="NCBIfam" id="TIGR00362">
    <property type="entry name" value="DnaA"/>
    <property type="match status" value="1"/>
</dbReference>
<accession>F0F1E2</accession>
<dbReference type="CDD" id="cd00009">
    <property type="entry name" value="AAA"/>
    <property type="match status" value="1"/>
</dbReference>
<dbReference type="InterPro" id="IPR027417">
    <property type="entry name" value="P-loop_NTPase"/>
</dbReference>
<evidence type="ECO:0000256" key="5">
    <source>
        <dbReference type="ARBA" id="ARBA00022840"/>
    </source>
</evidence>
<keyword evidence="3 8" id="KW-0235">DNA replication</keyword>
<dbReference type="GO" id="GO:0003688">
    <property type="term" value="F:DNA replication origin binding"/>
    <property type="evidence" value="ECO:0007669"/>
    <property type="project" value="UniProtKB-UniRule"/>
</dbReference>
<organism evidence="14 15">
    <name type="scientific">Kingella denitrificans ATCC 33394</name>
    <dbReference type="NCBI Taxonomy" id="888741"/>
    <lineage>
        <taxon>Bacteria</taxon>
        <taxon>Pseudomonadati</taxon>
        <taxon>Pseudomonadota</taxon>
        <taxon>Betaproteobacteria</taxon>
        <taxon>Neisseriales</taxon>
        <taxon>Neisseriaceae</taxon>
        <taxon>Kingella</taxon>
    </lineage>
</organism>
<dbReference type="InterPro" id="IPR013317">
    <property type="entry name" value="DnaA_dom"/>
</dbReference>
<feature type="compositionally biased region" description="Low complexity" evidence="12">
    <location>
        <begin position="186"/>
        <end position="203"/>
    </location>
</feature>
<feature type="region of interest" description="Domain I, interacts with DnaA modulators" evidence="8">
    <location>
        <begin position="1"/>
        <end position="165"/>
    </location>
</feature>
<dbReference type="PANTHER" id="PTHR30050:SF2">
    <property type="entry name" value="CHROMOSOMAL REPLICATION INITIATOR PROTEIN DNAA"/>
    <property type="match status" value="1"/>
</dbReference>
<dbReference type="Gene3D" id="3.40.50.300">
    <property type="entry name" value="P-loop containing nucleotide triphosphate hydrolases"/>
    <property type="match status" value="1"/>
</dbReference>
<dbReference type="STRING" id="888741.HMPREF9098_1927"/>
<comment type="caution">
    <text evidence="8">Lacks conserved residue(s) required for the propagation of feature annotation.</text>
</comment>
<dbReference type="Pfam" id="PF00308">
    <property type="entry name" value="Bac_DnaA"/>
    <property type="match status" value="1"/>
</dbReference>
<dbReference type="InterPro" id="IPR024633">
    <property type="entry name" value="DnaA_N_dom"/>
</dbReference>
<feature type="region of interest" description="Disordered" evidence="12">
    <location>
        <begin position="133"/>
        <end position="220"/>
    </location>
</feature>
<keyword evidence="2 8" id="KW-0963">Cytoplasm</keyword>
<dbReference type="Pfam" id="PF08299">
    <property type="entry name" value="Bac_DnaA_C"/>
    <property type="match status" value="1"/>
</dbReference>
<dbReference type="InterPro" id="IPR038454">
    <property type="entry name" value="DnaA_N_sf"/>
</dbReference>
<evidence type="ECO:0000256" key="11">
    <source>
        <dbReference type="RuleBase" id="RU004227"/>
    </source>
</evidence>
<evidence type="ECO:0000256" key="3">
    <source>
        <dbReference type="ARBA" id="ARBA00022705"/>
    </source>
</evidence>
<evidence type="ECO:0000256" key="6">
    <source>
        <dbReference type="ARBA" id="ARBA00023121"/>
    </source>
</evidence>
<dbReference type="Gene3D" id="3.30.300.180">
    <property type="match status" value="1"/>
</dbReference>
<dbReference type="InterPro" id="IPR001957">
    <property type="entry name" value="Chromosome_initiator_DnaA"/>
</dbReference>
<evidence type="ECO:0000256" key="9">
    <source>
        <dbReference type="NCBIfam" id="TIGR00362"/>
    </source>
</evidence>
<keyword evidence="4 8" id="KW-0547">Nucleotide-binding</keyword>
<reference evidence="14 15" key="1">
    <citation type="submission" date="2011-01" db="EMBL/GenBank/DDBJ databases">
        <authorList>
            <person name="Muzny D."/>
            <person name="Qin X."/>
            <person name="Deng J."/>
            <person name="Jiang H."/>
            <person name="Liu Y."/>
            <person name="Qu J."/>
            <person name="Song X.-Z."/>
            <person name="Zhang L."/>
            <person name="Thornton R."/>
            <person name="Coyle M."/>
            <person name="Francisco L."/>
            <person name="Jackson L."/>
            <person name="Javaid M."/>
            <person name="Korchina V."/>
            <person name="Kovar C."/>
            <person name="Mata R."/>
            <person name="Mathew T."/>
            <person name="Ngo R."/>
            <person name="Nguyen L."/>
            <person name="Nguyen N."/>
            <person name="Okwuonu G."/>
            <person name="Ongeri F."/>
            <person name="Pham C."/>
            <person name="Simmons D."/>
            <person name="Wilczek-Boney K."/>
            <person name="Hale W."/>
            <person name="Jakkamsetti A."/>
            <person name="Pham P."/>
            <person name="Ruth R."/>
            <person name="San Lucas F."/>
            <person name="Warren J."/>
            <person name="Zhang J."/>
            <person name="Zhao Z."/>
            <person name="Zhou C."/>
            <person name="Zhu D."/>
            <person name="Lee S."/>
            <person name="Bess C."/>
            <person name="Blankenburg K."/>
            <person name="Forbes L."/>
            <person name="Fu Q."/>
            <person name="Gubbala S."/>
            <person name="Hirani K."/>
            <person name="Jayaseelan J.C."/>
            <person name="Lara F."/>
            <person name="Munidasa M."/>
            <person name="Palculict T."/>
            <person name="Patil S."/>
            <person name="Pu L.-L."/>
            <person name="Saada N."/>
            <person name="Tang L."/>
            <person name="Weissenberger G."/>
            <person name="Zhu Y."/>
            <person name="Hemphill L."/>
            <person name="Shang Y."/>
            <person name="Youmans B."/>
            <person name="Ayvaz T."/>
            <person name="Ross M."/>
            <person name="Santibanez J."/>
            <person name="Aqrawi P."/>
            <person name="Gross S."/>
            <person name="Joshi V."/>
            <person name="Fowler G."/>
            <person name="Nazareth L."/>
            <person name="Reid J."/>
            <person name="Worley K."/>
            <person name="Petrosino J."/>
            <person name="Highlander S."/>
            <person name="Gibbs R."/>
        </authorList>
    </citation>
    <scope>NUCLEOTIDE SEQUENCE [LARGE SCALE GENOMIC DNA]</scope>
    <source>
        <strain evidence="14 15">ATCC 33394</strain>
    </source>
</reference>
<evidence type="ECO:0000256" key="4">
    <source>
        <dbReference type="ARBA" id="ARBA00022741"/>
    </source>
</evidence>
<feature type="binding site" evidence="8">
    <location>
        <position position="268"/>
    </location>
    <ligand>
        <name>ATP</name>
        <dbReference type="ChEBI" id="CHEBI:30616"/>
    </ligand>
</feature>
<dbReference type="GO" id="GO:0008289">
    <property type="term" value="F:lipid binding"/>
    <property type="evidence" value="ECO:0007669"/>
    <property type="project" value="UniProtKB-KW"/>
</dbReference>
<evidence type="ECO:0000313" key="14">
    <source>
        <dbReference type="EMBL" id="EGC16557.1"/>
    </source>
</evidence>
<keyword evidence="6 8" id="KW-0446">Lipid-binding</keyword>
<evidence type="ECO:0000259" key="13">
    <source>
        <dbReference type="SMART" id="SM00760"/>
    </source>
</evidence>
<evidence type="ECO:0000256" key="8">
    <source>
        <dbReference type="HAMAP-Rule" id="MF_00377"/>
    </source>
</evidence>
<dbReference type="InterPro" id="IPR013159">
    <property type="entry name" value="DnaA_C"/>
</dbReference>
<feature type="region of interest" description="Domain IV, binds dsDNA" evidence="8">
    <location>
        <begin position="439"/>
        <end position="559"/>
    </location>
</feature>
<dbReference type="Pfam" id="PF11638">
    <property type="entry name" value="DnaA_N"/>
    <property type="match status" value="1"/>
</dbReference>
<proteinExistence type="inferred from homology"/>
<evidence type="ECO:0000256" key="1">
    <source>
        <dbReference type="ARBA" id="ARBA00006583"/>
    </source>
</evidence>
<dbReference type="Gene3D" id="1.10.8.60">
    <property type="match status" value="1"/>
</dbReference>
<dbReference type="Proteomes" id="UP000004088">
    <property type="component" value="Unassembled WGS sequence"/>
</dbReference>
<dbReference type="GO" id="GO:0006270">
    <property type="term" value="P:DNA replication initiation"/>
    <property type="evidence" value="ECO:0007669"/>
    <property type="project" value="UniProtKB-UniRule"/>
</dbReference>
<dbReference type="PRINTS" id="PR00051">
    <property type="entry name" value="DNAA"/>
</dbReference>
<dbReference type="InterPro" id="IPR018312">
    <property type="entry name" value="Chromosome_initiator_DnaA_CS"/>
</dbReference>
<dbReference type="FunFam" id="3.40.50.300:FF:000668">
    <property type="entry name" value="Chromosomal replication initiator protein DnaA"/>
    <property type="match status" value="1"/>
</dbReference>
<dbReference type="AlphaFoldDB" id="F0F1E2"/>
<dbReference type="Gene3D" id="1.10.1750.10">
    <property type="match status" value="1"/>
</dbReference>
<comment type="domain">
    <text evidence="8">Domain I is involved in oligomerization and binding regulators, domain II is flexibile and of varying length in different bacteria, domain III forms the AAA+ region, while domain IV binds dsDNA.</text>
</comment>
<protein>
    <recommendedName>
        <fullName evidence="8 9">Chromosomal replication initiator protein DnaA</fullName>
    </recommendedName>
</protein>
<dbReference type="SUPFAM" id="SSF52540">
    <property type="entry name" value="P-loop containing nucleoside triphosphate hydrolases"/>
    <property type="match status" value="1"/>
</dbReference>
<dbReference type="InterPro" id="IPR020591">
    <property type="entry name" value="Chromosome_initiator_DnaA-like"/>
</dbReference>
<evidence type="ECO:0000256" key="7">
    <source>
        <dbReference type="ARBA" id="ARBA00023125"/>
    </source>
</evidence>
<dbReference type="GO" id="GO:0006275">
    <property type="term" value="P:regulation of DNA replication"/>
    <property type="evidence" value="ECO:0007669"/>
    <property type="project" value="UniProtKB-UniRule"/>
</dbReference>
<sequence length="559" mass="62483">MGIISAQSKACTRAIYPQAAPIGFPVFQPLFSLSIFMKLADFWAQALRRLHSELSEQQFNRAIAPVTLGEQDGAWVLYAKNQFAVNLLRSQYAAKIAALQAELAPDAPAVCYKIGSGATCAMVDADVQAAFSASPATESPEEKSSLHMETASKTTGKKSKKASATAILQERMNNLRPDQPTRHTPAADVQAASAAVQDSAAPAIEQEKQREAAEQRHTQTNLSSEYTFDTLVVGKGNQLPVQVAMSIAENPGDNMYNPFFVYGSTGLGKTHLVQAVGNRLLALNPAAKVRYMHSNEYLKTFMTTVKNKSWDAFKQQYLHYDLLIIDDIQFIQGKDRTMEEFFFLFEHFHSRNQQIILTCDQLPSGLEHMEKRLISRFSWGMTVRIEPPELEMRIDILEHKAKKMDIQFDEGAALFIAQNVKASVRELEGALNRVIARCRFEKRNVIDIDLATSALQDIIVSNYKPITADLIMKTVADYYRIRISDLLGKKRTRNIARPRQIAMALTKELTTLSLPAIGDAFGGRDHTTVMHAVKAVTKLRRDEPELEQDYGKLLILIQN</sequence>
<comment type="similarity">
    <text evidence="1 8 11">Belongs to the DnaA family.</text>
</comment>
<dbReference type="PROSITE" id="PS01008">
    <property type="entry name" value="DNAA"/>
    <property type="match status" value="1"/>
</dbReference>
<feature type="binding site" evidence="8">
    <location>
        <position position="270"/>
    </location>
    <ligand>
        <name>ATP</name>
        <dbReference type="ChEBI" id="CHEBI:30616"/>
    </ligand>
</feature>
<feature type="compositionally biased region" description="Basic and acidic residues" evidence="12">
    <location>
        <begin position="205"/>
        <end position="217"/>
    </location>
</feature>
<gene>
    <name evidence="8 14" type="primary">dnaA</name>
    <name evidence="14" type="ORF">HMPREF9098_1927</name>
</gene>
<dbReference type="HOGENOM" id="CLU_026910_0_0_4"/>
<dbReference type="PANTHER" id="PTHR30050">
    <property type="entry name" value="CHROMOSOMAL REPLICATION INITIATOR PROTEIN DNAA"/>
    <property type="match status" value="1"/>
</dbReference>
<feature type="binding site" evidence="8">
    <location>
        <position position="269"/>
    </location>
    <ligand>
        <name>ATP</name>
        <dbReference type="ChEBI" id="CHEBI:30616"/>
    </ligand>
</feature>
<evidence type="ECO:0000256" key="10">
    <source>
        <dbReference type="RuleBase" id="RU000577"/>
    </source>
</evidence>
<comment type="subunit">
    <text evidence="8">Oligomerizes as a right-handed, spiral filament on DNA at oriC.</text>
</comment>
<dbReference type="GO" id="GO:0005886">
    <property type="term" value="C:plasma membrane"/>
    <property type="evidence" value="ECO:0007669"/>
    <property type="project" value="TreeGrafter"/>
</dbReference>
<evidence type="ECO:0000313" key="15">
    <source>
        <dbReference type="Proteomes" id="UP000004088"/>
    </source>
</evidence>
<feature type="domain" description="Chromosomal replication initiator DnaA C-terminal" evidence="13">
    <location>
        <begin position="467"/>
        <end position="536"/>
    </location>
</feature>
<keyword evidence="5 8" id="KW-0067">ATP-binding</keyword>
<keyword evidence="15" id="KW-1185">Reference proteome</keyword>
<dbReference type="HAMAP" id="MF_00377">
    <property type="entry name" value="DnaA_bact"/>
    <property type="match status" value="1"/>
</dbReference>